<dbReference type="Proteomes" id="UP000198967">
    <property type="component" value="Unassembled WGS sequence"/>
</dbReference>
<accession>A0A1G7HVU5</accession>
<dbReference type="Pfam" id="PF00440">
    <property type="entry name" value="TetR_N"/>
    <property type="match status" value="1"/>
</dbReference>
<dbReference type="RefSeq" id="WP_093078504.1">
    <property type="nucleotide sequence ID" value="NZ_FNBE01000003.1"/>
</dbReference>
<evidence type="ECO:0000313" key="5">
    <source>
        <dbReference type="Proteomes" id="UP000198967"/>
    </source>
</evidence>
<dbReference type="AlphaFoldDB" id="A0A1G7HVU5"/>
<dbReference type="OrthoDB" id="5816932at2"/>
<organism evidence="4 5">
    <name type="scientific">Pseudonocardia oroxyli</name>
    <dbReference type="NCBI Taxonomy" id="366584"/>
    <lineage>
        <taxon>Bacteria</taxon>
        <taxon>Bacillati</taxon>
        <taxon>Actinomycetota</taxon>
        <taxon>Actinomycetes</taxon>
        <taxon>Pseudonocardiales</taxon>
        <taxon>Pseudonocardiaceae</taxon>
        <taxon>Pseudonocardia</taxon>
    </lineage>
</organism>
<keyword evidence="5" id="KW-1185">Reference proteome</keyword>
<dbReference type="InterPro" id="IPR050109">
    <property type="entry name" value="HTH-type_TetR-like_transc_reg"/>
</dbReference>
<dbReference type="Gene3D" id="1.10.357.10">
    <property type="entry name" value="Tetracycline Repressor, domain 2"/>
    <property type="match status" value="1"/>
</dbReference>
<dbReference type="GO" id="GO:0003700">
    <property type="term" value="F:DNA-binding transcription factor activity"/>
    <property type="evidence" value="ECO:0007669"/>
    <property type="project" value="TreeGrafter"/>
</dbReference>
<sequence>MPRVSTDQLAARRQHILDGARRCFAAYGYEGATVRRLEQSTGLSRGAIFHYFRDKDALFLALAEQDAARMADVVAEQGLVQVMRDLLATARKPDPGDESSWLGTRLEVSRRLRTDPDFRKRWQAHSAELTAATRDRLERQAANGTLRDDVPVAVVAQYLELVLEGLVSHLAMGLPADALDGVLDVVEQSVRR</sequence>
<evidence type="ECO:0000259" key="3">
    <source>
        <dbReference type="PROSITE" id="PS50977"/>
    </source>
</evidence>
<dbReference type="PROSITE" id="PS50977">
    <property type="entry name" value="HTH_TETR_2"/>
    <property type="match status" value="1"/>
</dbReference>
<protein>
    <submittedName>
        <fullName evidence="4">Transcriptional regulator, TetR family</fullName>
    </submittedName>
</protein>
<dbReference type="SUPFAM" id="SSF48498">
    <property type="entry name" value="Tetracyclin repressor-like, C-terminal domain"/>
    <property type="match status" value="1"/>
</dbReference>
<dbReference type="GO" id="GO:0000976">
    <property type="term" value="F:transcription cis-regulatory region binding"/>
    <property type="evidence" value="ECO:0007669"/>
    <property type="project" value="TreeGrafter"/>
</dbReference>
<gene>
    <name evidence="4" type="ORF">SAMN05216377_103125</name>
</gene>
<dbReference type="STRING" id="366584.SAMN05216377_103125"/>
<dbReference type="InterPro" id="IPR001647">
    <property type="entry name" value="HTH_TetR"/>
</dbReference>
<dbReference type="PANTHER" id="PTHR30055:SF229">
    <property type="entry name" value="HTH-TYPE TRANSCRIPTIONAL REPRESSOR RV1474C"/>
    <property type="match status" value="1"/>
</dbReference>
<dbReference type="EMBL" id="FNBE01000003">
    <property type="protein sequence ID" value="SDF04199.1"/>
    <property type="molecule type" value="Genomic_DNA"/>
</dbReference>
<name>A0A1G7HVU5_PSEOR</name>
<evidence type="ECO:0000313" key="4">
    <source>
        <dbReference type="EMBL" id="SDF04199.1"/>
    </source>
</evidence>
<dbReference type="PRINTS" id="PR00455">
    <property type="entry name" value="HTHTETR"/>
</dbReference>
<evidence type="ECO:0000256" key="2">
    <source>
        <dbReference type="PROSITE-ProRule" id="PRU00335"/>
    </source>
</evidence>
<proteinExistence type="predicted"/>
<feature type="DNA-binding region" description="H-T-H motif" evidence="2">
    <location>
        <begin position="33"/>
        <end position="52"/>
    </location>
</feature>
<feature type="domain" description="HTH tetR-type" evidence="3">
    <location>
        <begin position="10"/>
        <end position="70"/>
    </location>
</feature>
<evidence type="ECO:0000256" key="1">
    <source>
        <dbReference type="ARBA" id="ARBA00023125"/>
    </source>
</evidence>
<reference evidence="4 5" key="1">
    <citation type="submission" date="2016-10" db="EMBL/GenBank/DDBJ databases">
        <authorList>
            <person name="de Groot N.N."/>
        </authorList>
    </citation>
    <scope>NUCLEOTIDE SEQUENCE [LARGE SCALE GENOMIC DNA]</scope>
    <source>
        <strain evidence="4 5">CGMCC 4.3143</strain>
    </source>
</reference>
<dbReference type="InterPro" id="IPR036271">
    <property type="entry name" value="Tet_transcr_reg_TetR-rel_C_sf"/>
</dbReference>
<keyword evidence="1 2" id="KW-0238">DNA-binding</keyword>
<dbReference type="PROSITE" id="PS01081">
    <property type="entry name" value="HTH_TETR_1"/>
    <property type="match status" value="1"/>
</dbReference>
<dbReference type="InterPro" id="IPR009057">
    <property type="entry name" value="Homeodomain-like_sf"/>
</dbReference>
<dbReference type="InterPro" id="IPR023772">
    <property type="entry name" value="DNA-bd_HTH_TetR-type_CS"/>
</dbReference>
<dbReference type="SUPFAM" id="SSF46689">
    <property type="entry name" value="Homeodomain-like"/>
    <property type="match status" value="1"/>
</dbReference>
<dbReference type="PANTHER" id="PTHR30055">
    <property type="entry name" value="HTH-TYPE TRANSCRIPTIONAL REGULATOR RUTR"/>
    <property type="match status" value="1"/>
</dbReference>